<reference evidence="1 2" key="1">
    <citation type="journal article" date="2021" name="BMC Biol.">
        <title>Horizontally acquired antibacterial genes associated with adaptive radiation of ladybird beetles.</title>
        <authorList>
            <person name="Li H.S."/>
            <person name="Tang X.F."/>
            <person name="Huang Y.H."/>
            <person name="Xu Z.Y."/>
            <person name="Chen M.L."/>
            <person name="Du X.Y."/>
            <person name="Qiu B.Y."/>
            <person name="Chen P.T."/>
            <person name="Zhang W."/>
            <person name="Slipinski A."/>
            <person name="Escalona H.E."/>
            <person name="Waterhouse R.M."/>
            <person name="Zwick A."/>
            <person name="Pang H."/>
        </authorList>
    </citation>
    <scope>NUCLEOTIDE SEQUENCE [LARGE SCALE GENOMIC DNA]</scope>
    <source>
        <strain evidence="1">SYSU2018</strain>
    </source>
</reference>
<sequence>MLRAKIKLKTNYTKKRCTKHKKIDPEIITTKNKEYLTTLEAKLTLIGTELTNEDLDTHADLLTTIERESEEEIKADVSRASEKLSDQSSKLFQIRREMRPNKQEFLIEWSELNKLIRKNVGENIKEYNTRVIRDTIENNRGPKIF</sequence>
<protein>
    <submittedName>
        <fullName evidence="1">Uncharacterized protein</fullName>
    </submittedName>
</protein>
<organism evidence="1 2">
    <name type="scientific">Cryptolaemus montrouzieri</name>
    <dbReference type="NCBI Taxonomy" id="559131"/>
    <lineage>
        <taxon>Eukaryota</taxon>
        <taxon>Metazoa</taxon>
        <taxon>Ecdysozoa</taxon>
        <taxon>Arthropoda</taxon>
        <taxon>Hexapoda</taxon>
        <taxon>Insecta</taxon>
        <taxon>Pterygota</taxon>
        <taxon>Neoptera</taxon>
        <taxon>Endopterygota</taxon>
        <taxon>Coleoptera</taxon>
        <taxon>Polyphaga</taxon>
        <taxon>Cucujiformia</taxon>
        <taxon>Coccinelloidea</taxon>
        <taxon>Coccinellidae</taxon>
        <taxon>Scymninae</taxon>
        <taxon>Scymnini</taxon>
        <taxon>Cryptolaemus</taxon>
    </lineage>
</organism>
<dbReference type="EMBL" id="JABFTP020000083">
    <property type="protein sequence ID" value="KAL3275154.1"/>
    <property type="molecule type" value="Genomic_DNA"/>
</dbReference>
<name>A0ABD2N964_9CUCU</name>
<accession>A0ABD2N964</accession>
<comment type="caution">
    <text evidence="1">The sequence shown here is derived from an EMBL/GenBank/DDBJ whole genome shotgun (WGS) entry which is preliminary data.</text>
</comment>
<gene>
    <name evidence="1" type="ORF">HHI36_019923</name>
</gene>
<keyword evidence="2" id="KW-1185">Reference proteome</keyword>
<evidence type="ECO:0000313" key="1">
    <source>
        <dbReference type="EMBL" id="KAL3275154.1"/>
    </source>
</evidence>
<evidence type="ECO:0000313" key="2">
    <source>
        <dbReference type="Proteomes" id="UP001516400"/>
    </source>
</evidence>
<proteinExistence type="predicted"/>
<dbReference type="Proteomes" id="UP001516400">
    <property type="component" value="Unassembled WGS sequence"/>
</dbReference>
<dbReference type="AlphaFoldDB" id="A0ABD2N964"/>